<name>A0ABY9WM85_9BACT</name>
<dbReference type="PROSITE" id="PS50110">
    <property type="entry name" value="RESPONSE_REGULATORY"/>
    <property type="match status" value="1"/>
</dbReference>
<protein>
    <submittedName>
        <fullName evidence="5">Response regulator transcription factor</fullName>
    </submittedName>
</protein>
<evidence type="ECO:0000313" key="5">
    <source>
        <dbReference type="EMBL" id="WNG44927.1"/>
    </source>
</evidence>
<evidence type="ECO:0000259" key="4">
    <source>
        <dbReference type="PROSITE" id="PS50110"/>
    </source>
</evidence>
<reference evidence="5 6" key="1">
    <citation type="submission" date="2019-08" db="EMBL/GenBank/DDBJ databases">
        <title>Archangium and Cystobacter genomes.</title>
        <authorList>
            <person name="Chen I.-C.K."/>
            <person name="Wielgoss S."/>
        </authorList>
    </citation>
    <scope>NUCLEOTIDE SEQUENCE [LARGE SCALE GENOMIC DNA]</scope>
    <source>
        <strain evidence="5 6">Cbm 6</strain>
    </source>
</reference>
<dbReference type="Proteomes" id="UP001611383">
    <property type="component" value="Chromosome"/>
</dbReference>
<dbReference type="InterPro" id="IPR001789">
    <property type="entry name" value="Sig_transdc_resp-reg_receiver"/>
</dbReference>
<organism evidence="5 6">
    <name type="scientific">Archangium minus</name>
    <dbReference type="NCBI Taxonomy" id="83450"/>
    <lineage>
        <taxon>Bacteria</taxon>
        <taxon>Pseudomonadati</taxon>
        <taxon>Myxococcota</taxon>
        <taxon>Myxococcia</taxon>
        <taxon>Myxococcales</taxon>
        <taxon>Cystobacterineae</taxon>
        <taxon>Archangiaceae</taxon>
        <taxon>Archangium</taxon>
    </lineage>
</organism>
<keyword evidence="1 3" id="KW-0597">Phosphoprotein</keyword>
<keyword evidence="6" id="KW-1185">Reference proteome</keyword>
<dbReference type="SUPFAM" id="SSF52172">
    <property type="entry name" value="CheY-like"/>
    <property type="match status" value="1"/>
</dbReference>
<keyword evidence="2" id="KW-0902">Two-component regulatory system</keyword>
<feature type="modified residue" description="4-aspartylphosphate" evidence="3">
    <location>
        <position position="57"/>
    </location>
</feature>
<proteinExistence type="predicted"/>
<dbReference type="Pfam" id="PF00072">
    <property type="entry name" value="Response_reg"/>
    <property type="match status" value="1"/>
</dbReference>
<evidence type="ECO:0000313" key="6">
    <source>
        <dbReference type="Proteomes" id="UP001611383"/>
    </source>
</evidence>
<dbReference type="InterPro" id="IPR011006">
    <property type="entry name" value="CheY-like_superfamily"/>
</dbReference>
<dbReference type="PANTHER" id="PTHR44591:SF14">
    <property type="entry name" value="PROTEIN PILG"/>
    <property type="match status" value="1"/>
</dbReference>
<sequence>MATLSKPIVIVEDDPDIRDAIHALLTEEGYTVVVAPNCLEAQAVLRSLENPCIVLLDLRTSLLHGEQAMHELRRTLAAHSVPVIVATTVLEWSARLEAQVVLKKPFRVDALLKAVEAHCG</sequence>
<dbReference type="RefSeq" id="WP_395818715.1">
    <property type="nucleotide sequence ID" value="NZ_CP043494.1"/>
</dbReference>
<feature type="domain" description="Response regulatory" evidence="4">
    <location>
        <begin position="7"/>
        <end position="119"/>
    </location>
</feature>
<dbReference type="EMBL" id="CP043494">
    <property type="protein sequence ID" value="WNG44927.1"/>
    <property type="molecule type" value="Genomic_DNA"/>
</dbReference>
<dbReference type="SMART" id="SM00448">
    <property type="entry name" value="REC"/>
    <property type="match status" value="1"/>
</dbReference>
<gene>
    <name evidence="5" type="ORF">F0U60_13090</name>
</gene>
<evidence type="ECO:0000256" key="3">
    <source>
        <dbReference type="PROSITE-ProRule" id="PRU00169"/>
    </source>
</evidence>
<dbReference type="InterPro" id="IPR050595">
    <property type="entry name" value="Bact_response_regulator"/>
</dbReference>
<dbReference type="Gene3D" id="3.40.50.2300">
    <property type="match status" value="1"/>
</dbReference>
<evidence type="ECO:0000256" key="2">
    <source>
        <dbReference type="ARBA" id="ARBA00023012"/>
    </source>
</evidence>
<accession>A0ABY9WM85</accession>
<evidence type="ECO:0000256" key="1">
    <source>
        <dbReference type="ARBA" id="ARBA00022553"/>
    </source>
</evidence>
<dbReference type="PANTHER" id="PTHR44591">
    <property type="entry name" value="STRESS RESPONSE REGULATOR PROTEIN 1"/>
    <property type="match status" value="1"/>
</dbReference>